<protein>
    <submittedName>
        <fullName evidence="4">T9SS type A sorting domain-containing protein</fullName>
    </submittedName>
</protein>
<gene>
    <name evidence="4" type="ORF">FKR84_09120</name>
</gene>
<dbReference type="NCBIfam" id="TIGR04183">
    <property type="entry name" value="Por_Secre_tail"/>
    <property type="match status" value="1"/>
</dbReference>
<evidence type="ECO:0000256" key="2">
    <source>
        <dbReference type="SAM" id="SignalP"/>
    </source>
</evidence>
<sequence>MKKITFLTLLMFASIATFAQTPILTMISDGDCPGGNPKIVEIYAQGTVDFSNYSLENQTNANTDWGNTLNLADLGTVTDDFVYVYADDASFSSEYPSASITLATTSSVVNFNGDDRIRIIQDSNSAVIDQYGEDSVDGTGEVWEYKDGYAKRNNGTTATGTFNASDWTYFNGVLDGEGTCQGGSTFESIIEIGTFSAGANSCMLVVISETITCDAETAGTDTYTTIIEFSGGGSETYTLTSTEGTIGGDDPSTQETGVINITGVDEGVNFDYSIIGGNCDITNTITAPTCDPANEVLTISELREGTVGEIYTVTGEVILTFQQDFRGQKYIEDNTGAILIDDPSGVITTTYNMGDGITAITGELNEYNGIMQLIPTEDPGTPTTTGNVVGPQIITLSEYIANYEDYESEVIAFENVSIAEGDGTATFSTGTNYTLTNGSLDIVLRTQFYDADYIGTEIPATTLDNLVGIAAQFDNGTDPVEPQIFPRSLADFNANLATDNPVLTDVSIYPNPANGNMVNIQTKEAGSIQVNVFNMLGKQVMTKTVNNSLNIQTLATGVYLLQITQEGKTATKKLIVQ</sequence>
<feature type="chain" id="PRO_5021450486" evidence="2">
    <location>
        <begin position="20"/>
        <end position="577"/>
    </location>
</feature>
<evidence type="ECO:0000259" key="3">
    <source>
        <dbReference type="Pfam" id="PF18962"/>
    </source>
</evidence>
<proteinExistence type="predicted"/>
<accession>A0A507ZPR4</accession>
<keyword evidence="1 2" id="KW-0732">Signal</keyword>
<evidence type="ECO:0000313" key="5">
    <source>
        <dbReference type="Proteomes" id="UP000317169"/>
    </source>
</evidence>
<evidence type="ECO:0000256" key="1">
    <source>
        <dbReference type="ARBA" id="ARBA00022729"/>
    </source>
</evidence>
<dbReference type="OrthoDB" id="1056765at2"/>
<name>A0A507ZPR4_9FLAO</name>
<reference evidence="4 5" key="1">
    <citation type="submission" date="2019-06" db="EMBL/GenBank/DDBJ databases">
        <title>Flavibacter putida gen. nov., sp. nov., a novel marine bacterium of the family Flavobacteriaceae isolated from coastal seawater.</title>
        <authorList>
            <person name="Feng X."/>
        </authorList>
    </citation>
    <scope>NUCLEOTIDE SEQUENCE [LARGE SCALE GENOMIC DNA]</scope>
    <source>
        <strain evidence="4 5">PLHSN227</strain>
    </source>
</reference>
<dbReference type="AlphaFoldDB" id="A0A507ZPR4"/>
<dbReference type="Proteomes" id="UP000317169">
    <property type="component" value="Unassembled WGS sequence"/>
</dbReference>
<dbReference type="EMBL" id="VIAR01000008">
    <property type="protein sequence ID" value="TQD38571.1"/>
    <property type="molecule type" value="Genomic_DNA"/>
</dbReference>
<keyword evidence="5" id="KW-1185">Reference proteome</keyword>
<evidence type="ECO:0000313" key="4">
    <source>
        <dbReference type="EMBL" id="TQD38571.1"/>
    </source>
</evidence>
<feature type="domain" description="Secretion system C-terminal sorting" evidence="3">
    <location>
        <begin position="508"/>
        <end position="576"/>
    </location>
</feature>
<comment type="caution">
    <text evidence="4">The sequence shown here is derived from an EMBL/GenBank/DDBJ whole genome shotgun (WGS) entry which is preliminary data.</text>
</comment>
<dbReference type="RefSeq" id="WP_141421998.1">
    <property type="nucleotide sequence ID" value="NZ_VIAR01000008.1"/>
</dbReference>
<dbReference type="InterPro" id="IPR026444">
    <property type="entry name" value="Secre_tail"/>
</dbReference>
<feature type="signal peptide" evidence="2">
    <location>
        <begin position="1"/>
        <end position="19"/>
    </location>
</feature>
<organism evidence="4 5">
    <name type="scientific">Haloflavibacter putidus</name>
    <dbReference type="NCBI Taxonomy" id="2576776"/>
    <lineage>
        <taxon>Bacteria</taxon>
        <taxon>Pseudomonadati</taxon>
        <taxon>Bacteroidota</taxon>
        <taxon>Flavobacteriia</taxon>
        <taxon>Flavobacteriales</taxon>
        <taxon>Flavobacteriaceae</taxon>
        <taxon>Haloflavibacter</taxon>
    </lineage>
</organism>
<dbReference type="Pfam" id="PF18962">
    <property type="entry name" value="Por_Secre_tail"/>
    <property type="match status" value="1"/>
</dbReference>